<dbReference type="GO" id="GO:0004519">
    <property type="term" value="F:endonuclease activity"/>
    <property type="evidence" value="ECO:0007669"/>
    <property type="project" value="UniProtKB-KW"/>
</dbReference>
<keyword evidence="3" id="KW-0540">Nuclease</keyword>
<dbReference type="AlphaFoldDB" id="A0A1I6CSQ5"/>
<evidence type="ECO:0000256" key="1">
    <source>
        <dbReference type="SAM" id="SignalP"/>
    </source>
</evidence>
<keyword evidence="3" id="KW-0255">Endonuclease</keyword>
<organism evidence="3 4">
    <name type="scientific">Poseidonocella sedimentorum</name>
    <dbReference type="NCBI Taxonomy" id="871652"/>
    <lineage>
        <taxon>Bacteria</taxon>
        <taxon>Pseudomonadati</taxon>
        <taxon>Pseudomonadota</taxon>
        <taxon>Alphaproteobacteria</taxon>
        <taxon>Rhodobacterales</taxon>
        <taxon>Roseobacteraceae</taxon>
        <taxon>Poseidonocella</taxon>
    </lineage>
</organism>
<sequence>MFIKFCPCRPLAILALIVLAACDPQAPAAEGRAQVTDGDTLTVAGEKVRLHGIDAPEMKQTCDRDGRAWACGTWARDMLRALVRQGPVRCVETDRDRYGRMVAVCYAGENDIGAQMVRLGAARAYLQYSHDYVGLEKQAALDEAGLWSTSFENPWDWRARPALSASAPAPEGCPIKGNISKSGQIYHMPGQADYHRTSINTSRGERWFCSEAEAMAAGWRRARR</sequence>
<dbReference type="InterPro" id="IPR016071">
    <property type="entry name" value="Staphylococal_nuclease_OB-fold"/>
</dbReference>
<evidence type="ECO:0000313" key="4">
    <source>
        <dbReference type="Proteomes" id="UP000199302"/>
    </source>
</evidence>
<gene>
    <name evidence="3" type="ORF">SAMN04515673_101311</name>
</gene>
<dbReference type="Pfam" id="PF00565">
    <property type="entry name" value="SNase"/>
    <property type="match status" value="1"/>
</dbReference>
<dbReference type="EMBL" id="FOYI01000001">
    <property type="protein sequence ID" value="SFQ96256.1"/>
    <property type="molecule type" value="Genomic_DNA"/>
</dbReference>
<name>A0A1I6CSQ5_9RHOB</name>
<dbReference type="OrthoDB" id="9805504at2"/>
<accession>A0A1I6CSQ5</accession>
<dbReference type="PROSITE" id="PS51257">
    <property type="entry name" value="PROKAR_LIPOPROTEIN"/>
    <property type="match status" value="1"/>
</dbReference>
<feature type="chain" id="PRO_5011578799" evidence="1">
    <location>
        <begin position="29"/>
        <end position="224"/>
    </location>
</feature>
<dbReference type="InterPro" id="IPR035437">
    <property type="entry name" value="SNase_OB-fold_sf"/>
</dbReference>
<dbReference type="SMART" id="SM00318">
    <property type="entry name" value="SNc"/>
    <property type="match status" value="1"/>
</dbReference>
<protein>
    <submittedName>
        <fullName evidence="3">Endonuclease YncB, thermonuclease family</fullName>
    </submittedName>
</protein>
<evidence type="ECO:0000259" key="2">
    <source>
        <dbReference type="PROSITE" id="PS50830"/>
    </source>
</evidence>
<dbReference type="Proteomes" id="UP000199302">
    <property type="component" value="Unassembled WGS sequence"/>
</dbReference>
<reference evidence="3 4" key="1">
    <citation type="submission" date="2016-10" db="EMBL/GenBank/DDBJ databases">
        <authorList>
            <person name="de Groot N.N."/>
        </authorList>
    </citation>
    <scope>NUCLEOTIDE SEQUENCE [LARGE SCALE GENOMIC DNA]</scope>
    <source>
        <strain evidence="4">KMM 9023,NRIC 0796,JCM 17311,KCTC 23692</strain>
    </source>
</reference>
<dbReference type="RefSeq" id="WP_092075901.1">
    <property type="nucleotide sequence ID" value="NZ_FOYI01000001.1"/>
</dbReference>
<feature type="signal peptide" evidence="1">
    <location>
        <begin position="1"/>
        <end position="28"/>
    </location>
</feature>
<keyword evidence="1" id="KW-0732">Signal</keyword>
<keyword evidence="4" id="KW-1185">Reference proteome</keyword>
<dbReference type="Gene3D" id="2.40.50.90">
    <property type="match status" value="1"/>
</dbReference>
<dbReference type="PANTHER" id="PTHR12302:SF26">
    <property type="entry name" value="BLR1266 PROTEIN"/>
    <property type="match status" value="1"/>
</dbReference>
<dbReference type="SUPFAM" id="SSF50199">
    <property type="entry name" value="Staphylococcal nuclease"/>
    <property type="match status" value="1"/>
</dbReference>
<keyword evidence="3" id="KW-0378">Hydrolase</keyword>
<dbReference type="PROSITE" id="PS50830">
    <property type="entry name" value="TNASE_3"/>
    <property type="match status" value="1"/>
</dbReference>
<dbReference type="STRING" id="871652.SAMN04515673_101311"/>
<feature type="domain" description="TNase-like" evidence="2">
    <location>
        <begin position="34"/>
        <end position="149"/>
    </location>
</feature>
<evidence type="ECO:0000313" key="3">
    <source>
        <dbReference type="EMBL" id="SFQ96256.1"/>
    </source>
</evidence>
<proteinExistence type="predicted"/>
<dbReference type="PANTHER" id="PTHR12302">
    <property type="entry name" value="EBNA2 BINDING PROTEIN P100"/>
    <property type="match status" value="1"/>
</dbReference>